<sequence length="350" mass="39958">MASYNGKRKSRRIGSDQKVKEQSVETVREVKWDERIDYNARGDMKTENRKVQAKIGLGEIIVRRIQGRHFLVEISDEELIELLRQTEWSYLKDFFIKIEPWLEKLKIKERVSWIEVSGVPLYCWNYETCKRVAGLWGKLASIGKNLTKVHNFEKIELLISITQLNLIDEVVSLEVGDVIFPIRLEKKVEDSISKAGSVVSTRPKIPSEGIENVKSRGLMVVNLENGNKSNKCQKMLEVENEEVESEHVSKEINLGMADETDNGLERALKDVRDMGLGVVEDDLKVSKDRGIKNGSHVGRRNAGISILEDLIGLEEGFFGWPQSVKDVYEWLQEQGVFVKLVGVFLASWLL</sequence>
<keyword evidence="3" id="KW-1185">Reference proteome</keyword>
<accession>A0ABR0NM19</accession>
<reference evidence="2 3" key="1">
    <citation type="submission" date="2023-03" db="EMBL/GenBank/DDBJ databases">
        <title>WGS of Gossypium arboreum.</title>
        <authorList>
            <person name="Yu D."/>
        </authorList>
    </citation>
    <scope>NUCLEOTIDE SEQUENCE [LARGE SCALE GENOMIC DNA]</scope>
    <source>
        <tissue evidence="2">Leaf</tissue>
    </source>
</reference>
<feature type="compositionally biased region" description="Basic residues" evidence="1">
    <location>
        <begin position="1"/>
        <end position="12"/>
    </location>
</feature>
<feature type="compositionally biased region" description="Basic and acidic residues" evidence="1">
    <location>
        <begin position="13"/>
        <end position="22"/>
    </location>
</feature>
<gene>
    <name evidence="2" type="ORF">PVK06_029974</name>
</gene>
<name>A0ABR0NM19_GOSAR</name>
<proteinExistence type="predicted"/>
<comment type="caution">
    <text evidence="2">The sequence shown here is derived from an EMBL/GenBank/DDBJ whole genome shotgun (WGS) entry which is preliminary data.</text>
</comment>
<protein>
    <recommendedName>
        <fullName evidence="4">DUF4283 domain-containing protein</fullName>
    </recommendedName>
</protein>
<evidence type="ECO:0000313" key="2">
    <source>
        <dbReference type="EMBL" id="KAK5802385.1"/>
    </source>
</evidence>
<organism evidence="2 3">
    <name type="scientific">Gossypium arboreum</name>
    <name type="common">Tree cotton</name>
    <name type="synonym">Gossypium nanking</name>
    <dbReference type="NCBI Taxonomy" id="29729"/>
    <lineage>
        <taxon>Eukaryota</taxon>
        <taxon>Viridiplantae</taxon>
        <taxon>Streptophyta</taxon>
        <taxon>Embryophyta</taxon>
        <taxon>Tracheophyta</taxon>
        <taxon>Spermatophyta</taxon>
        <taxon>Magnoliopsida</taxon>
        <taxon>eudicotyledons</taxon>
        <taxon>Gunneridae</taxon>
        <taxon>Pentapetalae</taxon>
        <taxon>rosids</taxon>
        <taxon>malvids</taxon>
        <taxon>Malvales</taxon>
        <taxon>Malvaceae</taxon>
        <taxon>Malvoideae</taxon>
        <taxon>Gossypium</taxon>
    </lineage>
</organism>
<evidence type="ECO:0000313" key="3">
    <source>
        <dbReference type="Proteomes" id="UP001358586"/>
    </source>
</evidence>
<dbReference type="EMBL" id="JARKNE010000009">
    <property type="protein sequence ID" value="KAK5802385.1"/>
    <property type="molecule type" value="Genomic_DNA"/>
</dbReference>
<dbReference type="Proteomes" id="UP001358586">
    <property type="component" value="Chromosome 9"/>
</dbReference>
<feature type="region of interest" description="Disordered" evidence="1">
    <location>
        <begin position="1"/>
        <end position="22"/>
    </location>
</feature>
<evidence type="ECO:0000256" key="1">
    <source>
        <dbReference type="SAM" id="MobiDB-lite"/>
    </source>
</evidence>
<evidence type="ECO:0008006" key="4">
    <source>
        <dbReference type="Google" id="ProtNLM"/>
    </source>
</evidence>